<evidence type="ECO:0000313" key="2">
    <source>
        <dbReference type="EMBL" id="TFF34400.1"/>
    </source>
</evidence>
<keyword evidence="3" id="KW-1185">Reference proteome</keyword>
<dbReference type="OrthoDB" id="798816at2"/>
<organism evidence="2 3">
    <name type="scientific">Mucilaginibacter psychrotolerans</name>
    <dbReference type="NCBI Taxonomy" id="1524096"/>
    <lineage>
        <taxon>Bacteria</taxon>
        <taxon>Pseudomonadati</taxon>
        <taxon>Bacteroidota</taxon>
        <taxon>Sphingobacteriia</taxon>
        <taxon>Sphingobacteriales</taxon>
        <taxon>Sphingobacteriaceae</taxon>
        <taxon>Mucilaginibacter</taxon>
    </lineage>
</organism>
<gene>
    <name evidence="2" type="ORF">E2R66_22255</name>
</gene>
<name>A0A4Y8S751_9SPHI</name>
<comment type="caution">
    <text evidence="2">The sequence shown here is derived from an EMBL/GenBank/DDBJ whole genome shotgun (WGS) entry which is preliminary data.</text>
</comment>
<dbReference type="AlphaFoldDB" id="A0A4Y8S751"/>
<feature type="compositionally biased region" description="Basic and acidic residues" evidence="1">
    <location>
        <begin position="1"/>
        <end position="10"/>
    </location>
</feature>
<dbReference type="EMBL" id="SOZE01000031">
    <property type="protein sequence ID" value="TFF34400.1"/>
    <property type="molecule type" value="Genomic_DNA"/>
</dbReference>
<dbReference type="RefSeq" id="WP_133234950.1">
    <property type="nucleotide sequence ID" value="NZ_SOZE01000031.1"/>
</dbReference>
<evidence type="ECO:0000256" key="1">
    <source>
        <dbReference type="SAM" id="MobiDB-lite"/>
    </source>
</evidence>
<reference evidence="2 3" key="1">
    <citation type="journal article" date="2017" name="Int. J. Syst. Evol. Microbiol.">
        <title>Mucilaginibacterpsychrotolerans sp. nov., isolated from peatlands.</title>
        <authorList>
            <person name="Deng Y."/>
            <person name="Shen L."/>
            <person name="Xu B."/>
            <person name="Liu Y."/>
            <person name="Gu Z."/>
            <person name="Liu H."/>
            <person name="Zhou Y."/>
        </authorList>
    </citation>
    <scope>NUCLEOTIDE SEQUENCE [LARGE SCALE GENOMIC DNA]</scope>
    <source>
        <strain evidence="2 3">NH7-4</strain>
    </source>
</reference>
<feature type="region of interest" description="Disordered" evidence="1">
    <location>
        <begin position="1"/>
        <end position="20"/>
    </location>
</feature>
<accession>A0A4Y8S751</accession>
<proteinExistence type="predicted"/>
<dbReference type="Proteomes" id="UP000297540">
    <property type="component" value="Unassembled WGS sequence"/>
</dbReference>
<evidence type="ECO:0000313" key="3">
    <source>
        <dbReference type="Proteomes" id="UP000297540"/>
    </source>
</evidence>
<sequence length="99" mass="11077">MFEKGREKTGGRKPGVKNKTTEEIRQAIQLVLSDKVDVLAEDLQAMSEFKQWQILNAVARYVLPALSKAEDKVEHSGEVNIVVTYEDTPTGDNGEKDPF</sequence>
<protein>
    <submittedName>
        <fullName evidence="2">Uncharacterized protein</fullName>
    </submittedName>
</protein>